<dbReference type="Proteomes" id="UP000448908">
    <property type="component" value="Unassembled WGS sequence"/>
</dbReference>
<dbReference type="EMBL" id="WNDA01000023">
    <property type="protein sequence ID" value="MTU70180.1"/>
    <property type="molecule type" value="Genomic_DNA"/>
</dbReference>
<protein>
    <submittedName>
        <fullName evidence="1">Uncharacterized protein</fullName>
    </submittedName>
</protein>
<evidence type="ECO:0000313" key="1">
    <source>
        <dbReference type="EMBL" id="MTU70180.1"/>
    </source>
</evidence>
<reference evidence="1 2" key="1">
    <citation type="journal article" date="2019" name="Nat. Med.">
        <title>A library of human gut bacterial isolates paired with longitudinal multiomics data enables mechanistic microbiome research.</title>
        <authorList>
            <person name="Poyet M."/>
            <person name="Groussin M."/>
            <person name="Gibbons S.M."/>
            <person name="Avila-Pacheco J."/>
            <person name="Jiang X."/>
            <person name="Kearney S.M."/>
            <person name="Perrotta A.R."/>
            <person name="Berdy B."/>
            <person name="Zhao S."/>
            <person name="Lieberman T.D."/>
            <person name="Swanson P.K."/>
            <person name="Smith M."/>
            <person name="Roesemann S."/>
            <person name="Alexander J.E."/>
            <person name="Rich S.A."/>
            <person name="Livny J."/>
            <person name="Vlamakis H."/>
            <person name="Clish C."/>
            <person name="Bullock K."/>
            <person name="Deik A."/>
            <person name="Scott J."/>
            <person name="Pierce K.A."/>
            <person name="Xavier R.J."/>
            <person name="Alm E.J."/>
        </authorList>
    </citation>
    <scope>NUCLEOTIDE SEQUENCE [LARGE SCALE GENOMIC DNA]</scope>
    <source>
        <strain evidence="1 2">BIOML-A16</strain>
    </source>
</reference>
<organism evidence="1 2">
    <name type="scientific">Parabacteroides merdae</name>
    <dbReference type="NCBI Taxonomy" id="46503"/>
    <lineage>
        <taxon>Bacteria</taxon>
        <taxon>Pseudomonadati</taxon>
        <taxon>Bacteroidota</taxon>
        <taxon>Bacteroidia</taxon>
        <taxon>Bacteroidales</taxon>
        <taxon>Tannerellaceae</taxon>
        <taxon>Parabacteroides</taxon>
    </lineage>
</organism>
<proteinExistence type="predicted"/>
<sequence length="114" mass="13652">MECLYQAEVVVYINFTDEEFDFIDKAMREHRDTKIYTEPGSWFYGMKVMRKMDSGISERFTPDKIQYILRALEEQRGKFSMALFHKLSDIFLTIRSKKERLNSDLDQETPDFSL</sequence>
<name>A0AA43W3E0_9BACT</name>
<accession>A0AA43W3E0</accession>
<gene>
    <name evidence="1" type="ORF">GMD92_14175</name>
</gene>
<evidence type="ECO:0000313" key="2">
    <source>
        <dbReference type="Proteomes" id="UP000448908"/>
    </source>
</evidence>
<comment type="caution">
    <text evidence="1">The sequence shown here is derived from an EMBL/GenBank/DDBJ whole genome shotgun (WGS) entry which is preliminary data.</text>
</comment>
<dbReference type="RefSeq" id="WP_155152202.1">
    <property type="nucleotide sequence ID" value="NZ_WNCS01000020.1"/>
</dbReference>
<dbReference type="AlphaFoldDB" id="A0AA43W3E0"/>